<dbReference type="Proteomes" id="UP000008461">
    <property type="component" value="Chromosome"/>
</dbReference>
<dbReference type="EMBL" id="CP002691">
    <property type="protein sequence ID" value="AEE50727.1"/>
    <property type="molecule type" value="Genomic_DNA"/>
</dbReference>
<dbReference type="HOGENOM" id="CLU_2129959_0_0_10"/>
<dbReference type="RefSeq" id="WP_013765273.1">
    <property type="nucleotide sequence ID" value="NC_015510.1"/>
</dbReference>
<accession>F4L429</accession>
<dbReference type="AlphaFoldDB" id="F4L429"/>
<reference evidence="1 2" key="1">
    <citation type="journal article" date="2011" name="Stand. Genomic Sci.">
        <title>Complete genome sequence of Haliscomenobacter hydrossis type strain (O).</title>
        <authorList>
            <consortium name="US DOE Joint Genome Institute (JGI-PGF)"/>
            <person name="Daligault H."/>
            <person name="Lapidus A."/>
            <person name="Zeytun A."/>
            <person name="Nolan M."/>
            <person name="Lucas S."/>
            <person name="Del Rio T.G."/>
            <person name="Tice H."/>
            <person name="Cheng J.F."/>
            <person name="Tapia R."/>
            <person name="Han C."/>
            <person name="Goodwin L."/>
            <person name="Pitluck S."/>
            <person name="Liolios K."/>
            <person name="Pagani I."/>
            <person name="Ivanova N."/>
            <person name="Huntemann M."/>
            <person name="Mavromatis K."/>
            <person name="Mikhailova N."/>
            <person name="Pati A."/>
            <person name="Chen A."/>
            <person name="Palaniappan K."/>
            <person name="Land M."/>
            <person name="Hauser L."/>
            <person name="Brambilla E.M."/>
            <person name="Rohde M."/>
            <person name="Verbarg S."/>
            <person name="Goker M."/>
            <person name="Bristow J."/>
            <person name="Eisen J.A."/>
            <person name="Markowitz V."/>
            <person name="Hugenholtz P."/>
            <person name="Kyrpides N.C."/>
            <person name="Klenk H.P."/>
            <person name="Woyke T."/>
        </authorList>
    </citation>
    <scope>NUCLEOTIDE SEQUENCE [LARGE SCALE GENOMIC DNA]</scope>
    <source>
        <strain evidence="2">ATCC 27775 / DSM 1100 / LMG 10767 / O</strain>
    </source>
</reference>
<dbReference type="GO" id="GO:0003677">
    <property type="term" value="F:DNA binding"/>
    <property type="evidence" value="ECO:0007669"/>
    <property type="project" value="InterPro"/>
</dbReference>
<evidence type="ECO:0000313" key="1">
    <source>
        <dbReference type="EMBL" id="AEE50727.1"/>
    </source>
</evidence>
<keyword evidence="2" id="KW-1185">Reference proteome</keyword>
<evidence type="ECO:0008006" key="3">
    <source>
        <dbReference type="Google" id="ProtNLM"/>
    </source>
</evidence>
<gene>
    <name evidence="1" type="ordered locus">Halhy_2862</name>
</gene>
<dbReference type="SUPFAM" id="SSF47413">
    <property type="entry name" value="lambda repressor-like DNA-binding domains"/>
    <property type="match status" value="1"/>
</dbReference>
<dbReference type="KEGG" id="hhy:Halhy_2862"/>
<sequence length="109" mass="12179">MPLPTDPDPQVFLRVKGALKTIGMSQRDLAKHLGLAPGVVSLALSGGNEKTFRRIIDMLEQEHQIDPLQLFGEGERGDRILGELQEIKAELHALRAEIKALGRRFEEKK</sequence>
<evidence type="ECO:0000313" key="2">
    <source>
        <dbReference type="Proteomes" id="UP000008461"/>
    </source>
</evidence>
<name>F4L429_HALH1</name>
<dbReference type="InterPro" id="IPR010982">
    <property type="entry name" value="Lambda_DNA-bd_dom_sf"/>
</dbReference>
<organism evidence="1 2">
    <name type="scientific">Haliscomenobacter hydrossis (strain ATCC 27775 / DSM 1100 / LMG 10767 / O)</name>
    <dbReference type="NCBI Taxonomy" id="760192"/>
    <lineage>
        <taxon>Bacteria</taxon>
        <taxon>Pseudomonadati</taxon>
        <taxon>Bacteroidota</taxon>
        <taxon>Saprospiria</taxon>
        <taxon>Saprospirales</taxon>
        <taxon>Haliscomenobacteraceae</taxon>
        <taxon>Haliscomenobacter</taxon>
    </lineage>
</organism>
<proteinExistence type="predicted"/>
<dbReference type="OrthoDB" id="7865033at2"/>
<protein>
    <recommendedName>
        <fullName evidence="3">HTH cro/C1-type domain-containing protein</fullName>
    </recommendedName>
</protein>
<reference key="2">
    <citation type="submission" date="2011-04" db="EMBL/GenBank/DDBJ databases">
        <title>Complete sequence of chromosome of Haliscomenobacter hydrossis DSM 1100.</title>
        <authorList>
            <consortium name="US DOE Joint Genome Institute (JGI-PGF)"/>
            <person name="Lucas S."/>
            <person name="Han J."/>
            <person name="Lapidus A."/>
            <person name="Bruce D."/>
            <person name="Goodwin L."/>
            <person name="Pitluck S."/>
            <person name="Peters L."/>
            <person name="Kyrpides N."/>
            <person name="Mavromatis K."/>
            <person name="Ivanova N."/>
            <person name="Ovchinnikova G."/>
            <person name="Pagani I."/>
            <person name="Daligault H."/>
            <person name="Detter J.C."/>
            <person name="Han C."/>
            <person name="Land M."/>
            <person name="Hauser L."/>
            <person name="Markowitz V."/>
            <person name="Cheng J.-F."/>
            <person name="Hugenholtz P."/>
            <person name="Woyke T."/>
            <person name="Wu D."/>
            <person name="Verbarg S."/>
            <person name="Frueling A."/>
            <person name="Brambilla E."/>
            <person name="Klenk H.-P."/>
            <person name="Eisen J.A."/>
        </authorList>
    </citation>
    <scope>NUCLEOTIDE SEQUENCE</scope>
    <source>
        <strain>DSM 1100</strain>
    </source>
</reference>